<evidence type="ECO:0000313" key="5">
    <source>
        <dbReference type="Proteomes" id="UP000242087"/>
    </source>
</evidence>
<reference evidence="4 5" key="1">
    <citation type="submission" date="2018-03" db="EMBL/GenBank/DDBJ databases">
        <title>Cross-interface Injection: A General Nanoliter Liquid Handling Method Applied to Single Cells Genome Amplification Automated Nanoliter Liquid Handling Applied to Single Cell Multiple Displacement Amplification.</title>
        <authorList>
            <person name="Yun J."/>
            <person name="Xu P."/>
            <person name="Xu J."/>
            <person name="Dai X."/>
            <person name="Wang Y."/>
            <person name="Zheng X."/>
            <person name="Cao C."/>
            <person name="Yi Q."/>
            <person name="Zhu Y."/>
            <person name="Wang L."/>
            <person name="Dong Z."/>
            <person name="Huang Y."/>
            <person name="Huang L."/>
            <person name="Du W."/>
        </authorList>
    </citation>
    <scope>NUCLEOTIDE SEQUENCE [LARGE SCALE GENOMIC DNA]</scope>
    <source>
        <strain evidence="3 5">A12-4</strain>
        <strain evidence="2 4">A9-4</strain>
    </source>
</reference>
<dbReference type="PROSITE" id="PS50943">
    <property type="entry name" value="HTH_CROC1"/>
    <property type="match status" value="1"/>
</dbReference>
<dbReference type="Proteomes" id="UP000241514">
    <property type="component" value="Unassembled WGS sequence"/>
</dbReference>
<evidence type="ECO:0000313" key="2">
    <source>
        <dbReference type="EMBL" id="PTB88633.1"/>
    </source>
</evidence>
<sequence>MRLETTAEISAAIRTARVALGWSQTELAERVDTTQAVISKIENQGDGRVSTLLRVLAALELQMIVLQQRDSCLWAKVKS</sequence>
<comment type="caution">
    <text evidence="3">The sequence shown here is derived from an EMBL/GenBank/DDBJ whole genome shotgun (WGS) entry which is preliminary data.</text>
</comment>
<accession>A0A2T4D7N6</accession>
<dbReference type="InterPro" id="IPR001387">
    <property type="entry name" value="Cro/C1-type_HTH"/>
</dbReference>
<organism evidence="3 5">
    <name type="scientific">Pseudidiomarina aestuarii</name>
    <dbReference type="NCBI Taxonomy" id="624146"/>
    <lineage>
        <taxon>Bacteria</taxon>
        <taxon>Pseudomonadati</taxon>
        <taxon>Pseudomonadota</taxon>
        <taxon>Gammaproteobacteria</taxon>
        <taxon>Alteromonadales</taxon>
        <taxon>Idiomarinaceae</taxon>
        <taxon>Pseudidiomarina</taxon>
    </lineage>
</organism>
<dbReference type="SUPFAM" id="SSF47413">
    <property type="entry name" value="lambda repressor-like DNA-binding domains"/>
    <property type="match status" value="1"/>
</dbReference>
<gene>
    <name evidence="3" type="ORF">C9927_01255</name>
    <name evidence="2" type="ORF">C9928_05920</name>
</gene>
<dbReference type="EMBL" id="PYVG01000042">
    <property type="protein sequence ID" value="PTB88633.1"/>
    <property type="molecule type" value="Genomic_DNA"/>
</dbReference>
<evidence type="ECO:0000313" key="4">
    <source>
        <dbReference type="Proteomes" id="UP000241514"/>
    </source>
</evidence>
<dbReference type="EMBL" id="PYVF01000009">
    <property type="protein sequence ID" value="PTB89836.1"/>
    <property type="molecule type" value="Genomic_DNA"/>
</dbReference>
<evidence type="ECO:0000313" key="3">
    <source>
        <dbReference type="EMBL" id="PTB89836.1"/>
    </source>
</evidence>
<dbReference type="Pfam" id="PF01381">
    <property type="entry name" value="HTH_3"/>
    <property type="match status" value="1"/>
</dbReference>
<feature type="domain" description="HTH cro/C1-type" evidence="1">
    <location>
        <begin position="13"/>
        <end position="66"/>
    </location>
</feature>
<dbReference type="Gene3D" id="1.10.260.40">
    <property type="entry name" value="lambda repressor-like DNA-binding domains"/>
    <property type="match status" value="1"/>
</dbReference>
<dbReference type="SMART" id="SM00530">
    <property type="entry name" value="HTH_XRE"/>
    <property type="match status" value="1"/>
</dbReference>
<dbReference type="CDD" id="cd00093">
    <property type="entry name" value="HTH_XRE"/>
    <property type="match status" value="1"/>
</dbReference>
<evidence type="ECO:0000259" key="1">
    <source>
        <dbReference type="PROSITE" id="PS50943"/>
    </source>
</evidence>
<dbReference type="InterPro" id="IPR010982">
    <property type="entry name" value="Lambda_DNA-bd_dom_sf"/>
</dbReference>
<name>A0A2T4D7N6_9GAMM</name>
<proteinExistence type="predicted"/>
<dbReference type="GO" id="GO:0003677">
    <property type="term" value="F:DNA binding"/>
    <property type="evidence" value="ECO:0007669"/>
    <property type="project" value="InterPro"/>
</dbReference>
<protein>
    <submittedName>
        <fullName evidence="3">Transcriptional regulator</fullName>
    </submittedName>
</protein>
<dbReference type="AlphaFoldDB" id="A0A2T4D7N6"/>
<dbReference type="Proteomes" id="UP000242087">
    <property type="component" value="Unassembled WGS sequence"/>
</dbReference>